<dbReference type="Pfam" id="PF02325">
    <property type="entry name" value="CCB3_YggT"/>
    <property type="match status" value="1"/>
</dbReference>
<dbReference type="Proteomes" id="UP000238937">
    <property type="component" value="Unassembled WGS sequence"/>
</dbReference>
<gene>
    <name evidence="3" type="ORF">C7B77_25365</name>
</gene>
<dbReference type="PANTHER" id="PTHR33219">
    <property type="entry name" value="YLMG HOMOLOG PROTEIN 2, CHLOROPLASTIC"/>
    <property type="match status" value="1"/>
</dbReference>
<proteinExistence type="inferred from homology"/>
<evidence type="ECO:0000313" key="3">
    <source>
        <dbReference type="EMBL" id="PSB45012.1"/>
    </source>
</evidence>
<dbReference type="RefSeq" id="WP_106311513.1">
    <property type="nucleotide sequence ID" value="NZ_PVWO01000508.1"/>
</dbReference>
<feature type="transmembrane region" description="Helical" evidence="2">
    <location>
        <begin position="12"/>
        <end position="36"/>
    </location>
</feature>
<evidence type="ECO:0000256" key="1">
    <source>
        <dbReference type="ARBA" id="ARBA00010894"/>
    </source>
</evidence>
<dbReference type="GO" id="GO:0016020">
    <property type="term" value="C:membrane"/>
    <property type="evidence" value="ECO:0007669"/>
    <property type="project" value="InterPro"/>
</dbReference>
<dbReference type="EMBL" id="PVWO01000508">
    <property type="protein sequence ID" value="PSB45012.1"/>
    <property type="molecule type" value="Genomic_DNA"/>
</dbReference>
<keyword evidence="2" id="KW-0472">Membrane</keyword>
<comment type="similarity">
    <text evidence="1">Belongs to the YggT family.</text>
</comment>
<name>A0A2T1FJ43_9CYAN</name>
<organism evidence="3 4">
    <name type="scientific">Chamaesiphon polymorphus CCALA 037</name>
    <dbReference type="NCBI Taxonomy" id="2107692"/>
    <lineage>
        <taxon>Bacteria</taxon>
        <taxon>Bacillati</taxon>
        <taxon>Cyanobacteriota</taxon>
        <taxon>Cyanophyceae</taxon>
        <taxon>Gomontiellales</taxon>
        <taxon>Chamaesiphonaceae</taxon>
        <taxon>Chamaesiphon</taxon>
    </lineage>
</organism>
<evidence type="ECO:0000256" key="2">
    <source>
        <dbReference type="SAM" id="Phobius"/>
    </source>
</evidence>
<dbReference type="OrthoDB" id="9814445at2"/>
<dbReference type="AlphaFoldDB" id="A0A2T1FJ43"/>
<protein>
    <recommendedName>
        <fullName evidence="5">YggT family protein</fullName>
    </recommendedName>
</protein>
<keyword evidence="2" id="KW-1133">Transmembrane helix</keyword>
<reference evidence="3 4" key="1">
    <citation type="submission" date="2018-03" db="EMBL/GenBank/DDBJ databases">
        <title>The ancient ancestry and fast evolution of plastids.</title>
        <authorList>
            <person name="Moore K.R."/>
            <person name="Magnabosco C."/>
            <person name="Momper L."/>
            <person name="Gold D.A."/>
            <person name="Bosak T."/>
            <person name="Fournier G.P."/>
        </authorList>
    </citation>
    <scope>NUCLEOTIDE SEQUENCE [LARGE SCALE GENOMIC DNA]</scope>
    <source>
        <strain evidence="3 4">CCALA 037</strain>
    </source>
</reference>
<sequence length="100" mass="11066">MTANNLQLLNILNIGISLLLVVMTFLFIIRIVLTWYPQVESQKMPFSLVIAPTEPFLAPSRKLIPPIGGVDITPIVWVGIISLIREILVGQQGIITMLVS</sequence>
<dbReference type="PANTHER" id="PTHR33219:SF14">
    <property type="entry name" value="PROTEIN COFACTOR ASSEMBLY OF COMPLEX C SUBUNIT B CCB3, CHLOROPLASTIC-RELATED"/>
    <property type="match status" value="1"/>
</dbReference>
<evidence type="ECO:0000313" key="4">
    <source>
        <dbReference type="Proteomes" id="UP000238937"/>
    </source>
</evidence>
<evidence type="ECO:0008006" key="5">
    <source>
        <dbReference type="Google" id="ProtNLM"/>
    </source>
</evidence>
<keyword evidence="2" id="KW-0812">Transmembrane</keyword>
<dbReference type="InterPro" id="IPR003425">
    <property type="entry name" value="CCB3/YggT"/>
</dbReference>
<accession>A0A2T1FJ43</accession>
<comment type="caution">
    <text evidence="3">The sequence shown here is derived from an EMBL/GenBank/DDBJ whole genome shotgun (WGS) entry which is preliminary data.</text>
</comment>
<keyword evidence="4" id="KW-1185">Reference proteome</keyword>